<reference evidence="2 3" key="1">
    <citation type="journal article" date="2009" name="Proc. Natl. Acad. Sci. U.S.A.">
        <title>Eukaryote-to-eukaryote gene transfer events revealed by the genome sequence of the wine yeast Saccharomyces cerevisiae EC1118.</title>
        <authorList>
            <person name="Novo M."/>
            <person name="Bigey F."/>
            <person name="Beyne E."/>
            <person name="Galeote V."/>
            <person name="Gavory F."/>
            <person name="Mallet S."/>
            <person name="Cambot B."/>
            <person name="Legras J.L."/>
            <person name="Wincker P."/>
            <person name="Casaregola S."/>
            <person name="Dequin S."/>
        </authorList>
    </citation>
    <scope>NUCLEOTIDE SEQUENCE [LARGE SCALE GENOMIC DNA]</scope>
    <source>
        <strain evidence="3">Lalvin EC1118 / Prise de mousse</strain>
    </source>
</reference>
<keyword evidence="1" id="KW-0812">Transmembrane</keyword>
<evidence type="ECO:0000313" key="3">
    <source>
        <dbReference type="Proteomes" id="UP000000286"/>
    </source>
</evidence>
<evidence type="ECO:0000256" key="1">
    <source>
        <dbReference type="SAM" id="Phobius"/>
    </source>
</evidence>
<protein>
    <submittedName>
        <fullName evidence="2">EC1118_1G1_2487p</fullName>
    </submittedName>
</protein>
<feature type="transmembrane region" description="Helical" evidence="1">
    <location>
        <begin position="38"/>
        <end position="60"/>
    </location>
</feature>
<sequence>MYIVYEYAISTNWIWLYVWLFLFLDSGCQIPLRIESEQAFLSLPPIVSFALSVATLIFFYSKRISICYHMLHMYRKWSMVHPQILFAIDSKIPSSLYIYHK</sequence>
<keyword evidence="1" id="KW-0472">Membrane</keyword>
<dbReference type="Proteomes" id="UP000000286">
    <property type="component" value="Chromosome VII"/>
</dbReference>
<name>C8Z8K1_YEAS8</name>
<organism evidence="2 3">
    <name type="scientific">Saccharomyces cerevisiae (strain Lalvin EC1118 / Prise de mousse)</name>
    <name type="common">Baker's yeast</name>
    <dbReference type="NCBI Taxonomy" id="643680"/>
    <lineage>
        <taxon>Eukaryota</taxon>
        <taxon>Fungi</taxon>
        <taxon>Dikarya</taxon>
        <taxon>Ascomycota</taxon>
        <taxon>Saccharomycotina</taxon>
        <taxon>Saccharomycetes</taxon>
        <taxon>Saccharomycetales</taxon>
        <taxon>Saccharomycetaceae</taxon>
        <taxon>Saccharomyces</taxon>
    </lineage>
</organism>
<gene>
    <name evidence="2" type="ORF">EC1118_1G1_2487g</name>
</gene>
<keyword evidence="1" id="KW-1133">Transmembrane helix</keyword>
<accession>C8Z8K1</accession>
<feature type="transmembrane region" description="Helical" evidence="1">
    <location>
        <begin position="12"/>
        <end position="32"/>
    </location>
</feature>
<dbReference type="AlphaFoldDB" id="C8Z8K1"/>
<dbReference type="HOGENOM" id="CLU_2293900_0_0_1"/>
<proteinExistence type="predicted"/>
<evidence type="ECO:0000313" key="2">
    <source>
        <dbReference type="EMBL" id="CAY79717.1"/>
    </source>
</evidence>
<dbReference type="EMBL" id="FN393070">
    <property type="protein sequence ID" value="CAY79717.1"/>
    <property type="molecule type" value="Genomic_DNA"/>
</dbReference>